<dbReference type="EMBL" id="JBBPBM010000007">
    <property type="protein sequence ID" value="KAK8575534.1"/>
    <property type="molecule type" value="Genomic_DNA"/>
</dbReference>
<sequence>MPGLCNFQSGNVYDESSRVVHDGVVLVSQPDLMVRRVFFGAPHSQIISRTSVIPSPTISFFFGILRKRLRPEIQDNLSEELELSLSPWLSMYLAA</sequence>
<evidence type="ECO:0000313" key="2">
    <source>
        <dbReference type="Proteomes" id="UP001472677"/>
    </source>
</evidence>
<reference evidence="1 2" key="1">
    <citation type="journal article" date="2024" name="G3 (Bethesda)">
        <title>Genome assembly of Hibiscus sabdariffa L. provides insights into metabolisms of medicinal natural products.</title>
        <authorList>
            <person name="Kim T."/>
        </authorList>
    </citation>
    <scope>NUCLEOTIDE SEQUENCE [LARGE SCALE GENOMIC DNA]</scope>
    <source>
        <strain evidence="1">TK-2024</strain>
        <tissue evidence="1">Old leaves</tissue>
    </source>
</reference>
<proteinExistence type="predicted"/>
<name>A0ABR2FB26_9ROSI</name>
<comment type="caution">
    <text evidence="1">The sequence shown here is derived from an EMBL/GenBank/DDBJ whole genome shotgun (WGS) entry which is preliminary data.</text>
</comment>
<gene>
    <name evidence="1" type="ORF">V6N12_063205</name>
</gene>
<organism evidence="1 2">
    <name type="scientific">Hibiscus sabdariffa</name>
    <name type="common">roselle</name>
    <dbReference type="NCBI Taxonomy" id="183260"/>
    <lineage>
        <taxon>Eukaryota</taxon>
        <taxon>Viridiplantae</taxon>
        <taxon>Streptophyta</taxon>
        <taxon>Embryophyta</taxon>
        <taxon>Tracheophyta</taxon>
        <taxon>Spermatophyta</taxon>
        <taxon>Magnoliopsida</taxon>
        <taxon>eudicotyledons</taxon>
        <taxon>Gunneridae</taxon>
        <taxon>Pentapetalae</taxon>
        <taxon>rosids</taxon>
        <taxon>malvids</taxon>
        <taxon>Malvales</taxon>
        <taxon>Malvaceae</taxon>
        <taxon>Malvoideae</taxon>
        <taxon>Hibiscus</taxon>
    </lineage>
</organism>
<protein>
    <submittedName>
        <fullName evidence="1">Uncharacterized protein</fullName>
    </submittedName>
</protein>
<keyword evidence="2" id="KW-1185">Reference proteome</keyword>
<accession>A0ABR2FB26</accession>
<dbReference type="Proteomes" id="UP001472677">
    <property type="component" value="Unassembled WGS sequence"/>
</dbReference>
<evidence type="ECO:0000313" key="1">
    <source>
        <dbReference type="EMBL" id="KAK8575534.1"/>
    </source>
</evidence>